<name>A0A511QX12_9DEIN</name>
<accession>A0A511QX12</accession>
<evidence type="ECO:0000313" key="2">
    <source>
        <dbReference type="Proteomes" id="UP000321197"/>
    </source>
</evidence>
<organism evidence="1 2">
    <name type="scientific">Meiothermus hypogaeus NBRC 106114</name>
    <dbReference type="NCBI Taxonomy" id="1227553"/>
    <lineage>
        <taxon>Bacteria</taxon>
        <taxon>Thermotogati</taxon>
        <taxon>Deinococcota</taxon>
        <taxon>Deinococci</taxon>
        <taxon>Thermales</taxon>
        <taxon>Thermaceae</taxon>
        <taxon>Meiothermus</taxon>
    </lineage>
</organism>
<dbReference type="EMBL" id="BJXL01000001">
    <property type="protein sequence ID" value="GEM81915.1"/>
    <property type="molecule type" value="Genomic_DNA"/>
</dbReference>
<dbReference type="AlphaFoldDB" id="A0A511QX12"/>
<protein>
    <submittedName>
        <fullName evidence="1">Uncharacterized protein</fullName>
    </submittedName>
</protein>
<evidence type="ECO:0000313" key="1">
    <source>
        <dbReference type="EMBL" id="GEM81915.1"/>
    </source>
</evidence>
<dbReference type="OrthoDB" id="9865646at2"/>
<dbReference type="RefSeq" id="WP_119340524.1">
    <property type="nucleotide sequence ID" value="NZ_BJXL01000001.1"/>
</dbReference>
<dbReference type="Proteomes" id="UP000321197">
    <property type="component" value="Unassembled WGS sequence"/>
</dbReference>
<proteinExistence type="predicted"/>
<reference evidence="1 2" key="1">
    <citation type="submission" date="2019-07" db="EMBL/GenBank/DDBJ databases">
        <title>Whole genome shotgun sequence of Meiothermus hypogaeus NBRC 106114.</title>
        <authorList>
            <person name="Hosoyama A."/>
            <person name="Uohara A."/>
            <person name="Ohji S."/>
            <person name="Ichikawa N."/>
        </authorList>
    </citation>
    <scope>NUCLEOTIDE SEQUENCE [LARGE SCALE GENOMIC DNA]</scope>
    <source>
        <strain evidence="1 2">NBRC 106114</strain>
    </source>
</reference>
<sequence length="82" mass="9114">MLETVIQSLFAQAQAQNGRASTCLSKGLWLVADTRSARRTLVLFRRVGQPSMQEARICAKYAGFKAYAIAPHGNKLVIFEKE</sequence>
<gene>
    <name evidence="1" type="ORF">MHY01S_00810</name>
</gene>
<comment type="caution">
    <text evidence="1">The sequence shown here is derived from an EMBL/GenBank/DDBJ whole genome shotgun (WGS) entry which is preliminary data.</text>
</comment>